<proteinExistence type="predicted"/>
<evidence type="ECO:0000313" key="3">
    <source>
        <dbReference type="Proteomes" id="UP000693970"/>
    </source>
</evidence>
<dbReference type="EMBL" id="JAGRRH010000002">
    <property type="protein sequence ID" value="KAG7373248.1"/>
    <property type="molecule type" value="Genomic_DNA"/>
</dbReference>
<protein>
    <submittedName>
        <fullName evidence="2">Uncharacterized protein</fullName>
    </submittedName>
</protein>
<gene>
    <name evidence="2" type="ORF">IV203_033972</name>
</gene>
<comment type="caution">
    <text evidence="2">The sequence shown here is derived from an EMBL/GenBank/DDBJ whole genome shotgun (WGS) entry which is preliminary data.</text>
</comment>
<dbReference type="AlphaFoldDB" id="A0A9K3M3V4"/>
<reference evidence="2" key="1">
    <citation type="journal article" date="2021" name="Sci. Rep.">
        <title>Diploid genomic architecture of Nitzschia inconspicua, an elite biomass production diatom.</title>
        <authorList>
            <person name="Oliver A."/>
            <person name="Podell S."/>
            <person name="Pinowska A."/>
            <person name="Traller J.C."/>
            <person name="Smith S.R."/>
            <person name="McClure R."/>
            <person name="Beliaev A."/>
            <person name="Bohutskyi P."/>
            <person name="Hill E.A."/>
            <person name="Rabines A."/>
            <person name="Zheng H."/>
            <person name="Allen L.Z."/>
            <person name="Kuo A."/>
            <person name="Grigoriev I.V."/>
            <person name="Allen A.E."/>
            <person name="Hazlebeck D."/>
            <person name="Allen E.E."/>
        </authorList>
    </citation>
    <scope>NUCLEOTIDE SEQUENCE</scope>
    <source>
        <strain evidence="2">Hildebrandi</strain>
    </source>
</reference>
<organism evidence="2 3">
    <name type="scientific">Nitzschia inconspicua</name>
    <dbReference type="NCBI Taxonomy" id="303405"/>
    <lineage>
        <taxon>Eukaryota</taxon>
        <taxon>Sar</taxon>
        <taxon>Stramenopiles</taxon>
        <taxon>Ochrophyta</taxon>
        <taxon>Bacillariophyta</taxon>
        <taxon>Bacillariophyceae</taxon>
        <taxon>Bacillariophycidae</taxon>
        <taxon>Bacillariales</taxon>
        <taxon>Bacillariaceae</taxon>
        <taxon>Nitzschia</taxon>
    </lineage>
</organism>
<evidence type="ECO:0000256" key="1">
    <source>
        <dbReference type="SAM" id="MobiDB-lite"/>
    </source>
</evidence>
<feature type="region of interest" description="Disordered" evidence="1">
    <location>
        <begin position="32"/>
        <end position="108"/>
    </location>
</feature>
<accession>A0A9K3M3V4</accession>
<dbReference type="Proteomes" id="UP000693970">
    <property type="component" value="Unassembled WGS sequence"/>
</dbReference>
<evidence type="ECO:0000313" key="2">
    <source>
        <dbReference type="EMBL" id="KAG7373248.1"/>
    </source>
</evidence>
<reference evidence="2" key="2">
    <citation type="submission" date="2021-04" db="EMBL/GenBank/DDBJ databases">
        <authorList>
            <person name="Podell S."/>
        </authorList>
    </citation>
    <scope>NUCLEOTIDE SEQUENCE</scope>
    <source>
        <strain evidence="2">Hildebrandi</strain>
    </source>
</reference>
<keyword evidence="3" id="KW-1185">Reference proteome</keyword>
<sequence>MCSPPQDPLQPPSRTIWKPTVTLLQGYAMSDADITTEDQSQNRASQRLDLTKEPLHPPVNEAPGTKLSQPPLPPQQATQTPKHRSYTFSSDPLLHQMNFPPHVGGFIP</sequence>
<name>A0A9K3M3V4_9STRA</name>